<keyword evidence="2" id="KW-1185">Reference proteome</keyword>
<name>A0A9Q4KSN8_9EURY</name>
<reference evidence="1" key="1">
    <citation type="submission" date="2022-01" db="EMBL/GenBank/DDBJ databases">
        <title>Draft genome of Methanogenium marinum DSM 15558.</title>
        <authorList>
            <person name="Chen S.-C."/>
            <person name="You Y.-T."/>
        </authorList>
    </citation>
    <scope>NUCLEOTIDE SEQUENCE</scope>
    <source>
        <strain evidence="1">DSM 15558</strain>
    </source>
</reference>
<dbReference type="AlphaFoldDB" id="A0A9Q4KSN8"/>
<sequence length="151" mass="16624">MKLVPVMLCCCMLLMVIIPAGAAESNQYSYITVEDCVIHLNDEDAVIDLNYSIDEGIVLLVHLLGKSDLKHKLGVITGYPDARYQTIEMDHATILVSDVSQDYGEGSYWFPAHMFGIEMPGVALVSPQVDRTYNATQSVQGMGYFGTKGNQ</sequence>
<dbReference type="RefSeq" id="WP_274923912.1">
    <property type="nucleotide sequence ID" value="NZ_JAKELO010000002.1"/>
</dbReference>
<comment type="caution">
    <text evidence="1">The sequence shown here is derived from an EMBL/GenBank/DDBJ whole genome shotgun (WGS) entry which is preliminary data.</text>
</comment>
<dbReference type="Proteomes" id="UP001143747">
    <property type="component" value="Unassembled WGS sequence"/>
</dbReference>
<protein>
    <submittedName>
        <fullName evidence="1">Uncharacterized protein</fullName>
    </submittedName>
</protein>
<proteinExistence type="predicted"/>
<evidence type="ECO:0000313" key="2">
    <source>
        <dbReference type="Proteomes" id="UP001143747"/>
    </source>
</evidence>
<gene>
    <name evidence="1" type="ORF">L0665_01245</name>
</gene>
<accession>A0A9Q4KSN8</accession>
<organism evidence="1 2">
    <name type="scientific">Methanogenium marinum</name>
    <dbReference type="NCBI Taxonomy" id="348610"/>
    <lineage>
        <taxon>Archaea</taxon>
        <taxon>Methanobacteriati</taxon>
        <taxon>Methanobacteriota</taxon>
        <taxon>Stenosarchaea group</taxon>
        <taxon>Methanomicrobia</taxon>
        <taxon>Methanomicrobiales</taxon>
        <taxon>Methanomicrobiaceae</taxon>
        <taxon>Methanogenium</taxon>
    </lineage>
</organism>
<evidence type="ECO:0000313" key="1">
    <source>
        <dbReference type="EMBL" id="MDE4907252.1"/>
    </source>
</evidence>
<dbReference type="EMBL" id="JAKELO010000002">
    <property type="protein sequence ID" value="MDE4907252.1"/>
    <property type="molecule type" value="Genomic_DNA"/>
</dbReference>